<organism evidence="2 3">
    <name type="scientific">Alternaria alternata</name>
    <name type="common">Alternaria rot fungus</name>
    <name type="synonym">Torula alternata</name>
    <dbReference type="NCBI Taxonomy" id="5599"/>
    <lineage>
        <taxon>Eukaryota</taxon>
        <taxon>Fungi</taxon>
        <taxon>Dikarya</taxon>
        <taxon>Ascomycota</taxon>
        <taxon>Pezizomycotina</taxon>
        <taxon>Dothideomycetes</taxon>
        <taxon>Pleosporomycetidae</taxon>
        <taxon>Pleosporales</taxon>
        <taxon>Pleosporineae</taxon>
        <taxon>Pleosporaceae</taxon>
        <taxon>Alternaria</taxon>
        <taxon>Alternaria sect. Alternaria</taxon>
        <taxon>Alternaria alternata complex</taxon>
    </lineage>
</organism>
<accession>A0A177DNM7</accession>
<dbReference type="VEuPathDB" id="FungiDB:CC77DRAFT_1050181"/>
<dbReference type="EMBL" id="KV441478">
    <property type="protein sequence ID" value="OAG20810.1"/>
    <property type="molecule type" value="Genomic_DNA"/>
</dbReference>
<name>A0A177DNM7_ALTAL</name>
<gene>
    <name evidence="2" type="ORF">CC77DRAFT_1050181</name>
</gene>
<dbReference type="AlphaFoldDB" id="A0A177DNM7"/>
<feature type="region of interest" description="Disordered" evidence="1">
    <location>
        <begin position="1"/>
        <end position="79"/>
    </location>
</feature>
<protein>
    <submittedName>
        <fullName evidence="2">Uncharacterized protein</fullName>
    </submittedName>
</protein>
<evidence type="ECO:0000313" key="2">
    <source>
        <dbReference type="EMBL" id="OAG20810.1"/>
    </source>
</evidence>
<proteinExistence type="predicted"/>
<keyword evidence="3" id="KW-1185">Reference proteome</keyword>
<dbReference type="Proteomes" id="UP000077248">
    <property type="component" value="Unassembled WGS sequence"/>
</dbReference>
<dbReference type="OMA" id="CESEYAD"/>
<dbReference type="KEGG" id="aalt:CC77DRAFT_1050181"/>
<feature type="compositionally biased region" description="Low complexity" evidence="1">
    <location>
        <begin position="65"/>
        <end position="77"/>
    </location>
</feature>
<evidence type="ECO:0000256" key="1">
    <source>
        <dbReference type="SAM" id="MobiDB-lite"/>
    </source>
</evidence>
<dbReference type="GeneID" id="29113209"/>
<dbReference type="RefSeq" id="XP_018386231.1">
    <property type="nucleotide sequence ID" value="XM_018527615.1"/>
</dbReference>
<reference evidence="2 3" key="1">
    <citation type="submission" date="2016-05" db="EMBL/GenBank/DDBJ databases">
        <title>Comparative analysis of secretome profiles of manganese(II)-oxidizing ascomycete fungi.</title>
        <authorList>
            <consortium name="DOE Joint Genome Institute"/>
            <person name="Zeiner C.A."/>
            <person name="Purvine S.O."/>
            <person name="Zink E.M."/>
            <person name="Wu S."/>
            <person name="Pasa-Tolic L."/>
            <person name="Chaput D.L."/>
            <person name="Haridas S."/>
            <person name="Grigoriev I.V."/>
            <person name="Santelli C.M."/>
            <person name="Hansel C.M."/>
        </authorList>
    </citation>
    <scope>NUCLEOTIDE SEQUENCE [LARGE SCALE GENOMIC DNA]</scope>
    <source>
        <strain evidence="2 3">SRC1lrK2f</strain>
    </source>
</reference>
<sequence length="435" mass="48459">MLSKRDKIGREPATHSSAQDVSKKTKTDQKIPPVLTPLSANKRKRSADEHTAGPALISSAKKTKPTPNNTSTSSKKPLATASKSYGFKSTLVPRGTRKKASIGHKDESLLRMVCDCSTTNRVTELHFRKIPHSMIDWNSAHHISKINAWRNQIYGRAGLKARSVSLWYEKEELWFELYFQLCIVESRKRGFLLPGSRKVRDAFNATFVGTIIQDKAGNDLPPRAEREANAFASKFNRMYPVLRARLNNCVFGKSGDTYMPKITFKMMEKYKTMKGEMAAKGVECESEYADHLEDWRHFLSHLPDPEDAEMQDVATEEVEDVEEMEAKEVDAVTALISLSHSPINSQVALSPTAGVSSSIEITNEHATPELTCSTRTSFSHAEESPCTPPQPAHAFEGRIYNPDGIYGCDHGTVHECKQPSVASPSIETHAVEDHV</sequence>
<evidence type="ECO:0000313" key="3">
    <source>
        <dbReference type="Proteomes" id="UP000077248"/>
    </source>
</evidence>
<feature type="compositionally biased region" description="Basic and acidic residues" evidence="1">
    <location>
        <begin position="1"/>
        <end position="13"/>
    </location>
</feature>